<name>A0ABQ9I4G9_9NEOP</name>
<dbReference type="EMBL" id="JARBHB010000003">
    <property type="protein sequence ID" value="KAJ8891397.1"/>
    <property type="molecule type" value="Genomic_DNA"/>
</dbReference>
<feature type="domain" description="CCHC-type" evidence="2">
    <location>
        <begin position="122"/>
        <end position="139"/>
    </location>
</feature>
<dbReference type="SUPFAM" id="SSF57756">
    <property type="entry name" value="Retrovirus zinc finger-like domains"/>
    <property type="match status" value="1"/>
</dbReference>
<proteinExistence type="predicted"/>
<sequence>MWSKLKSVYDKESVVSVHLLQQKFFLIEFKEDSVAIFMSKLEEIRVKLKQAREPISDKILITKVIMSQPEQFKQFRSAWEFVPLELQSVQELISRLLTQQERIGSRDEEVLVLDSVSNRSSRKCYTCGKDGHLARFCDKNKRQELATIARREVN</sequence>
<evidence type="ECO:0000313" key="4">
    <source>
        <dbReference type="Proteomes" id="UP001159363"/>
    </source>
</evidence>
<protein>
    <recommendedName>
        <fullName evidence="2">CCHC-type domain-containing protein</fullName>
    </recommendedName>
</protein>
<keyword evidence="1" id="KW-0863">Zinc-finger</keyword>
<keyword evidence="4" id="KW-1185">Reference proteome</keyword>
<evidence type="ECO:0000313" key="3">
    <source>
        <dbReference type="EMBL" id="KAJ8891397.1"/>
    </source>
</evidence>
<dbReference type="SMART" id="SM00343">
    <property type="entry name" value="ZnF_C2HC"/>
    <property type="match status" value="1"/>
</dbReference>
<gene>
    <name evidence="3" type="ORF">PR048_010913</name>
</gene>
<evidence type="ECO:0000256" key="1">
    <source>
        <dbReference type="PROSITE-ProRule" id="PRU00047"/>
    </source>
</evidence>
<dbReference type="PROSITE" id="PS50158">
    <property type="entry name" value="ZF_CCHC"/>
    <property type="match status" value="1"/>
</dbReference>
<organism evidence="3 4">
    <name type="scientific">Dryococelus australis</name>
    <dbReference type="NCBI Taxonomy" id="614101"/>
    <lineage>
        <taxon>Eukaryota</taxon>
        <taxon>Metazoa</taxon>
        <taxon>Ecdysozoa</taxon>
        <taxon>Arthropoda</taxon>
        <taxon>Hexapoda</taxon>
        <taxon>Insecta</taxon>
        <taxon>Pterygota</taxon>
        <taxon>Neoptera</taxon>
        <taxon>Polyneoptera</taxon>
        <taxon>Phasmatodea</taxon>
        <taxon>Verophasmatodea</taxon>
        <taxon>Anareolatae</taxon>
        <taxon>Phasmatidae</taxon>
        <taxon>Eurycanthinae</taxon>
        <taxon>Dryococelus</taxon>
    </lineage>
</organism>
<dbReference type="InterPro" id="IPR001878">
    <property type="entry name" value="Znf_CCHC"/>
</dbReference>
<dbReference type="InterPro" id="IPR036875">
    <property type="entry name" value="Znf_CCHC_sf"/>
</dbReference>
<keyword evidence="1" id="KW-0862">Zinc</keyword>
<evidence type="ECO:0000259" key="2">
    <source>
        <dbReference type="PROSITE" id="PS50158"/>
    </source>
</evidence>
<dbReference type="Pfam" id="PF00098">
    <property type="entry name" value="zf-CCHC"/>
    <property type="match status" value="1"/>
</dbReference>
<comment type="caution">
    <text evidence="3">The sequence shown here is derived from an EMBL/GenBank/DDBJ whole genome shotgun (WGS) entry which is preliminary data.</text>
</comment>
<dbReference type="Pfam" id="PF14223">
    <property type="entry name" value="Retrotran_gag_2"/>
    <property type="match status" value="1"/>
</dbReference>
<dbReference type="Gene3D" id="4.10.60.10">
    <property type="entry name" value="Zinc finger, CCHC-type"/>
    <property type="match status" value="1"/>
</dbReference>
<reference evidence="3 4" key="1">
    <citation type="submission" date="2023-02" db="EMBL/GenBank/DDBJ databases">
        <title>LHISI_Scaffold_Assembly.</title>
        <authorList>
            <person name="Stuart O.P."/>
            <person name="Cleave R."/>
            <person name="Magrath M.J.L."/>
            <person name="Mikheyev A.S."/>
        </authorList>
    </citation>
    <scope>NUCLEOTIDE SEQUENCE [LARGE SCALE GENOMIC DNA]</scope>
    <source>
        <strain evidence="3">Daus_M_001</strain>
        <tissue evidence="3">Leg muscle</tissue>
    </source>
</reference>
<accession>A0ABQ9I4G9</accession>
<dbReference type="Proteomes" id="UP001159363">
    <property type="component" value="Chromosome 3"/>
</dbReference>
<keyword evidence="1" id="KW-0479">Metal-binding</keyword>